<organism evidence="1 2">
    <name type="scientific">Mesorhizobium japonicum</name>
    <dbReference type="NCBI Taxonomy" id="2066070"/>
    <lineage>
        <taxon>Bacteria</taxon>
        <taxon>Pseudomonadati</taxon>
        <taxon>Pseudomonadota</taxon>
        <taxon>Alphaproteobacteria</taxon>
        <taxon>Hyphomicrobiales</taxon>
        <taxon>Phyllobacteriaceae</taxon>
        <taxon>Mesorhizobium</taxon>
    </lineage>
</organism>
<dbReference type="Proteomes" id="UP000275436">
    <property type="component" value="Unassembled WGS sequence"/>
</dbReference>
<dbReference type="AlphaFoldDB" id="A0A3M9XCD6"/>
<evidence type="ECO:0000313" key="2">
    <source>
        <dbReference type="Proteomes" id="UP000275436"/>
    </source>
</evidence>
<reference evidence="1 2" key="1">
    <citation type="journal article" date="2018" name="Mol. Plant Microbe Interact.">
        <title>Taxonomically Different Co-Microsymbionts of a Relict Legume, Oxytropis popoviana, Have Complementary Sets of Symbiotic Genes and Together Increase the Efficiency of Plant Nodulation.</title>
        <authorList>
            <person name="Safronova V."/>
            <person name="Belimov A."/>
            <person name="Sazanova A."/>
            <person name="Chirak E."/>
            <person name="Verkhozina A."/>
            <person name="Kuznetsova I."/>
            <person name="Andronov E."/>
            <person name="Puhalsky J."/>
            <person name="Tikhonovich I."/>
        </authorList>
    </citation>
    <scope>NUCLEOTIDE SEQUENCE [LARGE SCALE GENOMIC DNA]</scope>
    <source>
        <strain evidence="1 2">Opo-235</strain>
    </source>
</reference>
<gene>
    <name evidence="1" type="ORF">DNR46_14665</name>
</gene>
<dbReference type="Pfam" id="PF18944">
    <property type="entry name" value="DUF5691"/>
    <property type="match status" value="1"/>
</dbReference>
<sequence length="479" mass="51385">MNEIEQTGLATMRDCWITGGTSFELAPAAWKDIAGGASPDERERRLLAIAAQALDIALRPVAPKTLKRRPPLPGLALPMLPERLRPLLRAALKHAVDARGKSRVVALVASRGFVLHPMDWMPAASDQTSPDVYAPWIDWQAGVDGEKHTRREPLTAQNWDDFYPAARRSALADMRRTAPAVARQLIETKGASEPAEIRLALIALMHFGLGADDVPFLKSLSADRSGKVRELAGRLLARLGQHGQPGDGGPEDPIAELAAFITEGKSGFIRRRTTYAPAKLKSPAQERRRAELFETCNLVDLADRFGVSESDFIGAWQFGADNTVDILVARMVAASSSDAAVTHMADALVAEGGKPALFVLHLMPRLDSRRQRVLIRLILKDTQYLGALSLAEGVEAGWLDWADLTNGKTLPALRSAIAGNDDAAKRGVDQLLETLGFLATAAAAEKLIGDVVAAGMAPAAPSLGLLRLNASLAGPLTDT</sequence>
<dbReference type="RefSeq" id="WP_123168224.1">
    <property type="nucleotide sequence ID" value="NZ_QKOD01000003.1"/>
</dbReference>
<dbReference type="InterPro" id="IPR043746">
    <property type="entry name" value="DUF5691"/>
</dbReference>
<name>A0A3M9XCD6_9HYPH</name>
<accession>A0A3M9XCD6</accession>
<comment type="caution">
    <text evidence="1">The sequence shown here is derived from an EMBL/GenBank/DDBJ whole genome shotgun (WGS) entry which is preliminary data.</text>
</comment>
<protein>
    <submittedName>
        <fullName evidence="1">Uncharacterized protein</fullName>
    </submittedName>
</protein>
<dbReference type="EMBL" id="QKOD01000003">
    <property type="protein sequence ID" value="RNJ45118.1"/>
    <property type="molecule type" value="Genomic_DNA"/>
</dbReference>
<evidence type="ECO:0000313" key="1">
    <source>
        <dbReference type="EMBL" id="RNJ45118.1"/>
    </source>
</evidence>
<proteinExistence type="predicted"/>